<dbReference type="AlphaFoldDB" id="A0A0C5UYS4"/>
<dbReference type="EMBL" id="CP007142">
    <property type="protein sequence ID" value="AJQ92475.1"/>
    <property type="molecule type" value="Genomic_DNA"/>
</dbReference>
<dbReference type="Proteomes" id="UP000032266">
    <property type="component" value="Chromosome"/>
</dbReference>
<gene>
    <name evidence="1" type="ORF">YC6258_00425</name>
</gene>
<accession>A0A0C5UYS4</accession>
<evidence type="ECO:0000313" key="2">
    <source>
        <dbReference type="Proteomes" id="UP000032266"/>
    </source>
</evidence>
<dbReference type="STRING" id="1445510.YC6258_00425"/>
<reference evidence="1 2" key="1">
    <citation type="submission" date="2014-01" db="EMBL/GenBank/DDBJ databases">
        <title>Full genme sequencing of cellulolytic bacterium Gynuella sunshinyii YC6258T gen. nov., sp. nov.</title>
        <authorList>
            <person name="Khan H."/>
            <person name="Chung E.J."/>
            <person name="Chung Y.R."/>
        </authorList>
    </citation>
    <scope>NUCLEOTIDE SEQUENCE [LARGE SCALE GENOMIC DNA]</scope>
    <source>
        <strain evidence="1 2">YC6258</strain>
    </source>
</reference>
<dbReference type="KEGG" id="gsn:YC6258_00425"/>
<evidence type="ECO:0000313" key="1">
    <source>
        <dbReference type="EMBL" id="AJQ92475.1"/>
    </source>
</evidence>
<protein>
    <submittedName>
        <fullName evidence="1">Uncharacterized protein</fullName>
    </submittedName>
</protein>
<sequence length="43" mass="4842">MQISHLWQLFADFRHVLAASPTLFRGSLEAVSVNFHQSGISDQ</sequence>
<dbReference type="HOGENOM" id="CLU_3234236_0_0_6"/>
<keyword evidence="2" id="KW-1185">Reference proteome</keyword>
<organism evidence="1 2">
    <name type="scientific">Gynuella sunshinyii YC6258</name>
    <dbReference type="NCBI Taxonomy" id="1445510"/>
    <lineage>
        <taxon>Bacteria</taxon>
        <taxon>Pseudomonadati</taxon>
        <taxon>Pseudomonadota</taxon>
        <taxon>Gammaproteobacteria</taxon>
        <taxon>Oceanospirillales</taxon>
        <taxon>Saccharospirillaceae</taxon>
        <taxon>Gynuella</taxon>
    </lineage>
</organism>
<proteinExistence type="predicted"/>
<name>A0A0C5UYS4_9GAMM</name>